<name>A3TTI7_PSEBH</name>
<protein>
    <submittedName>
        <fullName evidence="1">Uncharacterized protein</fullName>
    </submittedName>
</protein>
<dbReference type="HOGENOM" id="CLU_1794521_0_0_5"/>
<proteinExistence type="predicted"/>
<dbReference type="AlphaFoldDB" id="A3TTI7"/>
<gene>
    <name evidence="1" type="ORF">OB2597_06760</name>
</gene>
<keyword evidence="2" id="KW-1185">Reference proteome</keyword>
<comment type="caution">
    <text evidence="1">The sequence shown here is derived from an EMBL/GenBank/DDBJ whole genome shotgun (WGS) entry which is preliminary data.</text>
</comment>
<sequence>MLVPGDFARSMAEGSPSVSATCRCAFLESIYLGSRMIGRLHAAQFIGIGALELDGGEVKAGIRLQVFGNVAGFCSLQHRAKELIPPLTALIAPFQFRARSGVSHQFNAHAQFILQRNLPRGIELWYDFFFTSDWRPNDQFPTFR</sequence>
<evidence type="ECO:0000313" key="1">
    <source>
        <dbReference type="EMBL" id="EAQ04964.1"/>
    </source>
</evidence>
<dbReference type="Proteomes" id="UP000004318">
    <property type="component" value="Unassembled WGS sequence"/>
</dbReference>
<evidence type="ECO:0000313" key="2">
    <source>
        <dbReference type="Proteomes" id="UP000004318"/>
    </source>
</evidence>
<accession>A3TTI7</accession>
<reference evidence="1 2" key="1">
    <citation type="journal article" date="2010" name="J. Bacteriol.">
        <title>Genome sequences of Oceanicola granulosus HTCC2516(T) and Oceanicola batsensis HTCC2597(TDelta).</title>
        <authorList>
            <person name="Thrash J.C."/>
            <person name="Cho J.C."/>
            <person name="Vergin K.L."/>
            <person name="Giovannoni S.J."/>
        </authorList>
    </citation>
    <scope>NUCLEOTIDE SEQUENCE [LARGE SCALE GENOMIC DNA]</scope>
    <source>
        <strain evidence="2">ATCC BAA-863 / DSM 15984 / KCTC 12145 / HTCC2597</strain>
    </source>
</reference>
<organism evidence="1 2">
    <name type="scientific">Pseudooceanicola batsensis (strain ATCC BAA-863 / DSM 15984 / KCTC 12145 / HTCC2597)</name>
    <name type="common">Oceanicola batsensis</name>
    <dbReference type="NCBI Taxonomy" id="252305"/>
    <lineage>
        <taxon>Bacteria</taxon>
        <taxon>Pseudomonadati</taxon>
        <taxon>Pseudomonadota</taxon>
        <taxon>Alphaproteobacteria</taxon>
        <taxon>Rhodobacterales</taxon>
        <taxon>Paracoccaceae</taxon>
        <taxon>Pseudooceanicola</taxon>
    </lineage>
</organism>
<dbReference type="EMBL" id="AAMO01000001">
    <property type="protein sequence ID" value="EAQ04964.1"/>
    <property type="molecule type" value="Genomic_DNA"/>
</dbReference>